<proteinExistence type="predicted"/>
<comment type="caution">
    <text evidence="1">The sequence shown here is derived from an EMBL/GenBank/DDBJ whole genome shotgun (WGS) entry which is preliminary data.</text>
</comment>
<evidence type="ECO:0000313" key="2">
    <source>
        <dbReference type="Proteomes" id="UP000821845"/>
    </source>
</evidence>
<gene>
    <name evidence="1" type="ORF">HPB50_001602</name>
</gene>
<reference evidence="1" key="1">
    <citation type="submission" date="2020-05" db="EMBL/GenBank/DDBJ databases">
        <title>Large-scale comparative analyses of tick genomes elucidate their genetic diversity and vector capacities.</title>
        <authorList>
            <person name="Jia N."/>
            <person name="Wang J."/>
            <person name="Shi W."/>
            <person name="Du L."/>
            <person name="Sun Y."/>
            <person name="Zhan W."/>
            <person name="Jiang J."/>
            <person name="Wang Q."/>
            <person name="Zhang B."/>
            <person name="Ji P."/>
            <person name="Sakyi L.B."/>
            <person name="Cui X."/>
            <person name="Yuan T."/>
            <person name="Jiang B."/>
            <person name="Yang W."/>
            <person name="Lam T.T.-Y."/>
            <person name="Chang Q."/>
            <person name="Ding S."/>
            <person name="Wang X."/>
            <person name="Zhu J."/>
            <person name="Ruan X."/>
            <person name="Zhao L."/>
            <person name="Wei J."/>
            <person name="Que T."/>
            <person name="Du C."/>
            <person name="Cheng J."/>
            <person name="Dai P."/>
            <person name="Han X."/>
            <person name="Huang E."/>
            <person name="Gao Y."/>
            <person name="Liu J."/>
            <person name="Shao H."/>
            <person name="Ye R."/>
            <person name="Li L."/>
            <person name="Wei W."/>
            <person name="Wang X."/>
            <person name="Wang C."/>
            <person name="Yang T."/>
            <person name="Huo Q."/>
            <person name="Li W."/>
            <person name="Guo W."/>
            <person name="Chen H."/>
            <person name="Zhou L."/>
            <person name="Ni X."/>
            <person name="Tian J."/>
            <person name="Zhou Y."/>
            <person name="Sheng Y."/>
            <person name="Liu T."/>
            <person name="Pan Y."/>
            <person name="Xia L."/>
            <person name="Li J."/>
            <person name="Zhao F."/>
            <person name="Cao W."/>
        </authorList>
    </citation>
    <scope>NUCLEOTIDE SEQUENCE</scope>
    <source>
        <strain evidence="1">Hyas-2018</strain>
    </source>
</reference>
<sequence>MIADNQDVIKEFRSRSPNDRTRSDIGYGIGGPTTAAELSAAALNSGTTSPFGVRPPPAALEDVQREQARRRRRVIIGSALWLSFVGVVLVVFIVKVLTADLDISPAAALAYSKRRQDRHRMEHPNNTFLPNE</sequence>
<dbReference type="Proteomes" id="UP000821845">
    <property type="component" value="Chromosome 6"/>
</dbReference>
<protein>
    <submittedName>
        <fullName evidence="1">Uncharacterized protein</fullName>
    </submittedName>
</protein>
<keyword evidence="2" id="KW-1185">Reference proteome</keyword>
<accession>A0ACB7S0W1</accession>
<evidence type="ECO:0000313" key="1">
    <source>
        <dbReference type="EMBL" id="KAH6927303.1"/>
    </source>
</evidence>
<dbReference type="EMBL" id="CM023486">
    <property type="protein sequence ID" value="KAH6927303.1"/>
    <property type="molecule type" value="Genomic_DNA"/>
</dbReference>
<organism evidence="1 2">
    <name type="scientific">Hyalomma asiaticum</name>
    <name type="common">Tick</name>
    <dbReference type="NCBI Taxonomy" id="266040"/>
    <lineage>
        <taxon>Eukaryota</taxon>
        <taxon>Metazoa</taxon>
        <taxon>Ecdysozoa</taxon>
        <taxon>Arthropoda</taxon>
        <taxon>Chelicerata</taxon>
        <taxon>Arachnida</taxon>
        <taxon>Acari</taxon>
        <taxon>Parasitiformes</taxon>
        <taxon>Ixodida</taxon>
        <taxon>Ixodoidea</taxon>
        <taxon>Ixodidae</taxon>
        <taxon>Hyalomminae</taxon>
        <taxon>Hyalomma</taxon>
    </lineage>
</organism>
<name>A0ACB7S0W1_HYAAI</name>